<dbReference type="EMBL" id="ML739053">
    <property type="protein sequence ID" value="KAE8355380.1"/>
    <property type="molecule type" value="Genomic_DNA"/>
</dbReference>
<accession>A0A5N6ZGY8</accession>
<dbReference type="Proteomes" id="UP000327118">
    <property type="component" value="Unassembled WGS sequence"/>
</dbReference>
<keyword evidence="2" id="KW-1185">Reference proteome</keyword>
<organism evidence="1 2">
    <name type="scientific">Aspergillus coremiiformis</name>
    <dbReference type="NCBI Taxonomy" id="138285"/>
    <lineage>
        <taxon>Eukaryota</taxon>
        <taxon>Fungi</taxon>
        <taxon>Dikarya</taxon>
        <taxon>Ascomycota</taxon>
        <taxon>Pezizomycotina</taxon>
        <taxon>Eurotiomycetes</taxon>
        <taxon>Eurotiomycetidae</taxon>
        <taxon>Eurotiales</taxon>
        <taxon>Aspergillaceae</taxon>
        <taxon>Aspergillus</taxon>
        <taxon>Aspergillus subgen. Circumdati</taxon>
    </lineage>
</organism>
<gene>
    <name evidence="1" type="ORF">BDV28DRAFT_129005</name>
</gene>
<sequence>MIGEDRGGFTLLRDCLILRNTWLSTSSRTHRCGEHLSPHFPVSSRLSSRTLPLSLLFLVYLLYIEGLRTYT</sequence>
<name>A0A5N6ZGY8_9EURO</name>
<dbReference type="AlphaFoldDB" id="A0A5N6ZGY8"/>
<protein>
    <submittedName>
        <fullName evidence="1">Uncharacterized protein</fullName>
    </submittedName>
</protein>
<evidence type="ECO:0000313" key="1">
    <source>
        <dbReference type="EMBL" id="KAE8355380.1"/>
    </source>
</evidence>
<proteinExistence type="predicted"/>
<evidence type="ECO:0000313" key="2">
    <source>
        <dbReference type="Proteomes" id="UP000327118"/>
    </source>
</evidence>
<reference evidence="2" key="1">
    <citation type="submission" date="2019-04" db="EMBL/GenBank/DDBJ databases">
        <title>Friends and foes A comparative genomics studyof 23 Aspergillus species from section Flavi.</title>
        <authorList>
            <consortium name="DOE Joint Genome Institute"/>
            <person name="Kjaerbolling I."/>
            <person name="Vesth T."/>
            <person name="Frisvad J.C."/>
            <person name="Nybo J.L."/>
            <person name="Theobald S."/>
            <person name="Kildgaard S."/>
            <person name="Isbrandt T."/>
            <person name="Kuo A."/>
            <person name="Sato A."/>
            <person name="Lyhne E.K."/>
            <person name="Kogle M.E."/>
            <person name="Wiebenga A."/>
            <person name="Kun R.S."/>
            <person name="Lubbers R.J."/>
            <person name="Makela M.R."/>
            <person name="Barry K."/>
            <person name="Chovatia M."/>
            <person name="Clum A."/>
            <person name="Daum C."/>
            <person name="Haridas S."/>
            <person name="He G."/>
            <person name="LaButti K."/>
            <person name="Lipzen A."/>
            <person name="Mondo S."/>
            <person name="Riley R."/>
            <person name="Salamov A."/>
            <person name="Simmons B.A."/>
            <person name="Magnuson J.K."/>
            <person name="Henrissat B."/>
            <person name="Mortensen U.H."/>
            <person name="Larsen T.O."/>
            <person name="Devries R.P."/>
            <person name="Grigoriev I.V."/>
            <person name="Machida M."/>
            <person name="Baker S.E."/>
            <person name="Andersen M.R."/>
        </authorList>
    </citation>
    <scope>NUCLEOTIDE SEQUENCE [LARGE SCALE GENOMIC DNA]</scope>
    <source>
        <strain evidence="2">CBS 553.77</strain>
    </source>
</reference>